<dbReference type="SUPFAM" id="SSF53383">
    <property type="entry name" value="PLP-dependent transferases"/>
    <property type="match status" value="1"/>
</dbReference>
<dbReference type="PROSITE" id="PS00105">
    <property type="entry name" value="AA_TRANSFER_CLASS_1"/>
    <property type="match status" value="1"/>
</dbReference>
<dbReference type="InterPro" id="IPR004838">
    <property type="entry name" value="NHTrfase_class1_PyrdxlP-BS"/>
</dbReference>
<dbReference type="EMBL" id="DSTX01000007">
    <property type="protein sequence ID" value="HFK20540.1"/>
    <property type="molecule type" value="Genomic_DNA"/>
</dbReference>
<dbReference type="AlphaFoldDB" id="A0A7C3ESW0"/>
<keyword evidence="5 7" id="KW-0808">Transferase</keyword>
<dbReference type="InterPro" id="IPR004839">
    <property type="entry name" value="Aminotransferase_I/II_large"/>
</dbReference>
<dbReference type="EC" id="2.6.1.-" evidence="7"/>
<comment type="caution">
    <text evidence="9">The sequence shown here is derived from an EMBL/GenBank/DDBJ whole genome shotgun (WGS) entry which is preliminary data.</text>
</comment>
<sequence>MALSDKLDSIPPSGIRRLFELAGKYPDTLSLGIGEPDFDTPEHIKEYAKEALDAGITHYTPNAGLPILLEAISQKLKRENGIYADPASNIMVTVGGNQAFLLALSTFLRQGDEVIIPSPHFVTHSASVQLAGGFPVEVPCYPEFGYRPRTEDLGKAITPRTRCIMINSPNNPTGSVLGKGDLEEIADLAVDHDLKVISDEVYETLIYDGLRHESIGALNGMESKTITVNSFSKAYAMTGWRLGYVCADKDTISKMAKFQMYLAACPVSFAQYAAAKAINDERSKLFIETMRSEYQRRRDYISSRLNAIDGIEVAKPSGAFYIFPEVVGKDDLEFSESLLKNKHVAVVPGSTFGKAGKGHIRCAYTLPIPALEKAMNRLEDFLRA</sequence>
<dbReference type="GO" id="GO:0006520">
    <property type="term" value="P:amino acid metabolic process"/>
    <property type="evidence" value="ECO:0007669"/>
    <property type="project" value="InterPro"/>
</dbReference>
<evidence type="ECO:0000256" key="7">
    <source>
        <dbReference type="RuleBase" id="RU000481"/>
    </source>
</evidence>
<evidence type="ECO:0000256" key="5">
    <source>
        <dbReference type="ARBA" id="ARBA00022679"/>
    </source>
</evidence>
<keyword evidence="6" id="KW-0663">Pyridoxal phosphate</keyword>
<dbReference type="Pfam" id="PF00155">
    <property type="entry name" value="Aminotran_1_2"/>
    <property type="match status" value="1"/>
</dbReference>
<dbReference type="Gene3D" id="3.40.640.10">
    <property type="entry name" value="Type I PLP-dependent aspartate aminotransferase-like (Major domain)"/>
    <property type="match status" value="1"/>
</dbReference>
<dbReference type="GO" id="GO:0008483">
    <property type="term" value="F:transaminase activity"/>
    <property type="evidence" value="ECO:0007669"/>
    <property type="project" value="UniProtKB-KW"/>
</dbReference>
<dbReference type="InterPro" id="IPR015422">
    <property type="entry name" value="PyrdxlP-dep_Trfase_small"/>
</dbReference>
<evidence type="ECO:0000313" key="9">
    <source>
        <dbReference type="EMBL" id="HFK20540.1"/>
    </source>
</evidence>
<keyword evidence="4 7" id="KW-0032">Aminotransferase</keyword>
<proteinExistence type="inferred from homology"/>
<dbReference type="Gene3D" id="3.90.1150.10">
    <property type="entry name" value="Aspartate Aminotransferase, domain 1"/>
    <property type="match status" value="1"/>
</dbReference>
<dbReference type="FunFam" id="3.40.640.10:FF:000033">
    <property type="entry name" value="Aspartate aminotransferase"/>
    <property type="match status" value="1"/>
</dbReference>
<dbReference type="CDD" id="cd00609">
    <property type="entry name" value="AAT_like"/>
    <property type="match status" value="1"/>
</dbReference>
<dbReference type="GO" id="GO:0030170">
    <property type="term" value="F:pyridoxal phosphate binding"/>
    <property type="evidence" value="ECO:0007669"/>
    <property type="project" value="InterPro"/>
</dbReference>
<protein>
    <recommendedName>
        <fullName evidence="7">Aminotransferase</fullName>
        <ecNumber evidence="7">2.6.1.-</ecNumber>
    </recommendedName>
</protein>
<comment type="subunit">
    <text evidence="3">Homodimer.</text>
</comment>
<comment type="cofactor">
    <cofactor evidence="1 7">
        <name>pyridoxal 5'-phosphate</name>
        <dbReference type="ChEBI" id="CHEBI:597326"/>
    </cofactor>
</comment>
<accession>A0A7C3ESW0</accession>
<dbReference type="InterPro" id="IPR015424">
    <property type="entry name" value="PyrdxlP-dep_Trfase"/>
</dbReference>
<name>A0A7C3ESW0_9CREN</name>
<evidence type="ECO:0000256" key="1">
    <source>
        <dbReference type="ARBA" id="ARBA00001933"/>
    </source>
</evidence>
<comment type="similarity">
    <text evidence="2 7">Belongs to the class-I pyridoxal-phosphate-dependent aminotransferase family.</text>
</comment>
<dbReference type="PANTHER" id="PTHR46383:SF3">
    <property type="entry name" value="ASPARTATE AMINOTRANSFERASE-RELATED"/>
    <property type="match status" value="1"/>
</dbReference>
<organism evidence="9">
    <name type="scientific">Candidatus Methanomethylicus mesodigestus</name>
    <dbReference type="NCBI Taxonomy" id="1867258"/>
    <lineage>
        <taxon>Archaea</taxon>
        <taxon>Thermoproteota</taxon>
        <taxon>Methanosuratincolia</taxon>
        <taxon>Candidatus Methanomethylicales</taxon>
        <taxon>Candidatus Methanomethylicaceae</taxon>
        <taxon>Candidatus Methanomethylicus</taxon>
    </lineage>
</organism>
<reference evidence="9" key="1">
    <citation type="journal article" date="2020" name="mSystems">
        <title>Genome- and Community-Level Interaction Insights into Carbon Utilization and Element Cycling Functions of Hydrothermarchaeota in Hydrothermal Sediment.</title>
        <authorList>
            <person name="Zhou Z."/>
            <person name="Liu Y."/>
            <person name="Xu W."/>
            <person name="Pan J."/>
            <person name="Luo Z.H."/>
            <person name="Li M."/>
        </authorList>
    </citation>
    <scope>NUCLEOTIDE SEQUENCE [LARGE SCALE GENOMIC DNA]</scope>
    <source>
        <strain evidence="9">SpSt-468</strain>
    </source>
</reference>
<evidence type="ECO:0000256" key="6">
    <source>
        <dbReference type="ARBA" id="ARBA00022898"/>
    </source>
</evidence>
<dbReference type="InterPro" id="IPR015421">
    <property type="entry name" value="PyrdxlP-dep_Trfase_major"/>
</dbReference>
<evidence type="ECO:0000256" key="3">
    <source>
        <dbReference type="ARBA" id="ARBA00011738"/>
    </source>
</evidence>
<evidence type="ECO:0000259" key="8">
    <source>
        <dbReference type="Pfam" id="PF00155"/>
    </source>
</evidence>
<gene>
    <name evidence="9" type="ORF">ENS19_04575</name>
</gene>
<feature type="domain" description="Aminotransferase class I/classII large" evidence="8">
    <location>
        <begin position="27"/>
        <end position="378"/>
    </location>
</feature>
<dbReference type="InterPro" id="IPR050596">
    <property type="entry name" value="AspAT/PAT-like"/>
</dbReference>
<evidence type="ECO:0000256" key="2">
    <source>
        <dbReference type="ARBA" id="ARBA00007441"/>
    </source>
</evidence>
<evidence type="ECO:0000256" key="4">
    <source>
        <dbReference type="ARBA" id="ARBA00022576"/>
    </source>
</evidence>
<dbReference type="PANTHER" id="PTHR46383">
    <property type="entry name" value="ASPARTATE AMINOTRANSFERASE"/>
    <property type="match status" value="1"/>
</dbReference>